<dbReference type="SUPFAM" id="SSF46955">
    <property type="entry name" value="Putative DNA-binding domain"/>
    <property type="match status" value="1"/>
</dbReference>
<dbReference type="Proteomes" id="UP000183038">
    <property type="component" value="Unassembled WGS sequence"/>
</dbReference>
<reference evidence="1 4" key="1">
    <citation type="submission" date="2016-10" db="EMBL/GenBank/DDBJ databases">
        <authorList>
            <person name="Varghese N."/>
            <person name="Submissions S."/>
        </authorList>
    </citation>
    <scope>NUCLEOTIDE SEQUENCE [LARGE SCALE GENOMIC DNA]</scope>
    <source>
        <strain evidence="1 4">MAR_2009_60</strain>
    </source>
</reference>
<dbReference type="EMBL" id="FNTB01000001">
    <property type="protein sequence ID" value="SEB97693.1"/>
    <property type="molecule type" value="Genomic_DNA"/>
</dbReference>
<keyword evidence="4" id="KW-1185">Reference proteome</keyword>
<organism evidence="2 3">
    <name type="scientific">Maribacter dokdonensis</name>
    <dbReference type="NCBI Taxonomy" id="320912"/>
    <lineage>
        <taxon>Bacteria</taxon>
        <taxon>Pseudomonadati</taxon>
        <taxon>Bacteroidota</taxon>
        <taxon>Flavobacteriia</taxon>
        <taxon>Flavobacteriales</taxon>
        <taxon>Flavobacteriaceae</taxon>
        <taxon>Maribacter</taxon>
    </lineage>
</organism>
<dbReference type="EMBL" id="LT629754">
    <property type="protein sequence ID" value="SDS99187.1"/>
    <property type="molecule type" value="Genomic_DNA"/>
</dbReference>
<dbReference type="OrthoDB" id="1189461at2"/>
<dbReference type="Proteomes" id="UP000199574">
    <property type="component" value="Chromosome I"/>
</dbReference>
<dbReference type="InterPro" id="IPR009061">
    <property type="entry name" value="DNA-bd_dom_put_sf"/>
</dbReference>
<dbReference type="GeneID" id="90592914"/>
<evidence type="ECO:0008006" key="5">
    <source>
        <dbReference type="Google" id="ProtNLM"/>
    </source>
</evidence>
<proteinExistence type="predicted"/>
<reference evidence="2 3" key="2">
    <citation type="submission" date="2016-10" db="EMBL/GenBank/DDBJ databases">
        <authorList>
            <person name="de Groot N.N."/>
        </authorList>
    </citation>
    <scope>NUCLEOTIDE SEQUENCE [LARGE SCALE GENOMIC DNA]</scope>
    <source>
        <strain evidence="2 3">MAR_2009_71</strain>
    </source>
</reference>
<evidence type="ECO:0000313" key="2">
    <source>
        <dbReference type="EMBL" id="SEB97693.1"/>
    </source>
</evidence>
<evidence type="ECO:0000313" key="3">
    <source>
        <dbReference type="Proteomes" id="UP000183038"/>
    </source>
</evidence>
<dbReference type="AlphaFoldDB" id="A0A1H4NQZ9"/>
<accession>A0A1H4NQZ9</accession>
<gene>
    <name evidence="2" type="ORF">SAMN05192540_2035</name>
    <name evidence="1" type="ORF">SAMN05192545_2519</name>
</gene>
<evidence type="ECO:0000313" key="4">
    <source>
        <dbReference type="Proteomes" id="UP000199574"/>
    </source>
</evidence>
<dbReference type="RefSeq" id="WP_074672421.1">
    <property type="nucleotide sequence ID" value="NZ_FNTB01000001.1"/>
</dbReference>
<name>A0A1H4NQZ9_9FLAO</name>
<evidence type="ECO:0000313" key="1">
    <source>
        <dbReference type="EMBL" id="SDS99187.1"/>
    </source>
</evidence>
<protein>
    <recommendedName>
        <fullName evidence="5">Helix-turn-helix domain-containing protein</fullName>
    </recommendedName>
</protein>
<sequence>MSTFANPFLTLHHELAQIKDLLLQIQNANEVDYKAKFYTRQEVAEILRCSTQTIDNYIKNGWVEIQDVGKKKKLINHYQIFNDDHSLKELCSNKKA</sequence>